<dbReference type="EMBL" id="DVON01000071">
    <property type="protein sequence ID" value="HIV12175.1"/>
    <property type="molecule type" value="Genomic_DNA"/>
</dbReference>
<keyword evidence="1" id="KW-1133">Transmembrane helix</keyword>
<comment type="caution">
    <text evidence="2">The sequence shown here is derived from an EMBL/GenBank/DDBJ whole genome shotgun (WGS) entry which is preliminary data.</text>
</comment>
<dbReference type="Proteomes" id="UP000886723">
    <property type="component" value="Unassembled WGS sequence"/>
</dbReference>
<keyword evidence="1" id="KW-0472">Membrane</keyword>
<feature type="transmembrane region" description="Helical" evidence="1">
    <location>
        <begin position="35"/>
        <end position="53"/>
    </location>
</feature>
<evidence type="ECO:0000256" key="1">
    <source>
        <dbReference type="SAM" id="Phobius"/>
    </source>
</evidence>
<name>A0A9D1T545_9FIRM</name>
<reference evidence="2" key="1">
    <citation type="submission" date="2020-10" db="EMBL/GenBank/DDBJ databases">
        <authorList>
            <person name="Gilroy R."/>
        </authorList>
    </citation>
    <scope>NUCLEOTIDE SEQUENCE</scope>
    <source>
        <strain evidence="2">ChiBcec2-4451</strain>
    </source>
</reference>
<organism evidence="2 3">
    <name type="scientific">Candidatus Pullilachnospira stercoravium</name>
    <dbReference type="NCBI Taxonomy" id="2840913"/>
    <lineage>
        <taxon>Bacteria</taxon>
        <taxon>Bacillati</taxon>
        <taxon>Bacillota</taxon>
        <taxon>Clostridia</taxon>
        <taxon>Lachnospirales</taxon>
        <taxon>Lachnospiraceae</taxon>
        <taxon>Lachnospiraceae incertae sedis</taxon>
        <taxon>Candidatus Pullilachnospira</taxon>
    </lineage>
</organism>
<gene>
    <name evidence="2" type="ORF">IAA63_03415</name>
</gene>
<sequence>MVPVFLVLHLALVISSLSGVCSKMAARQEFLSWGFVFWFGMVLVLMFVYAVIWQQVLKRLPLTVAFANKPVTLIWSFLWGSLLFQETITWNMVLGGAVIFVGIYLVVSSDE</sequence>
<protein>
    <submittedName>
        <fullName evidence="2">Transporter</fullName>
    </submittedName>
</protein>
<reference evidence="2" key="2">
    <citation type="journal article" date="2021" name="PeerJ">
        <title>Extensive microbial diversity within the chicken gut microbiome revealed by metagenomics and culture.</title>
        <authorList>
            <person name="Gilroy R."/>
            <person name="Ravi A."/>
            <person name="Getino M."/>
            <person name="Pursley I."/>
            <person name="Horton D.L."/>
            <person name="Alikhan N.F."/>
            <person name="Baker D."/>
            <person name="Gharbi K."/>
            <person name="Hall N."/>
            <person name="Watson M."/>
            <person name="Adriaenssens E.M."/>
            <person name="Foster-Nyarko E."/>
            <person name="Jarju S."/>
            <person name="Secka A."/>
            <person name="Antonio M."/>
            <person name="Oren A."/>
            <person name="Chaudhuri R.R."/>
            <person name="La Ragione R."/>
            <person name="Hildebrand F."/>
            <person name="Pallen M.J."/>
        </authorList>
    </citation>
    <scope>NUCLEOTIDE SEQUENCE</scope>
    <source>
        <strain evidence="2">ChiBcec2-4451</strain>
    </source>
</reference>
<dbReference type="SUPFAM" id="SSF103481">
    <property type="entry name" value="Multidrug resistance efflux transporter EmrE"/>
    <property type="match status" value="1"/>
</dbReference>
<evidence type="ECO:0000313" key="3">
    <source>
        <dbReference type="Proteomes" id="UP000886723"/>
    </source>
</evidence>
<dbReference type="Gene3D" id="1.10.3730.20">
    <property type="match status" value="1"/>
</dbReference>
<proteinExistence type="predicted"/>
<feature type="transmembrane region" description="Helical" evidence="1">
    <location>
        <begin position="88"/>
        <end position="107"/>
    </location>
</feature>
<keyword evidence="1" id="KW-0812">Transmembrane</keyword>
<dbReference type="AlphaFoldDB" id="A0A9D1T545"/>
<dbReference type="InterPro" id="IPR037185">
    <property type="entry name" value="EmrE-like"/>
</dbReference>
<evidence type="ECO:0000313" key="2">
    <source>
        <dbReference type="EMBL" id="HIV12175.1"/>
    </source>
</evidence>
<accession>A0A9D1T545</accession>